<comment type="caution">
    <text evidence="6">The sequence shown here is derived from an EMBL/GenBank/DDBJ whole genome shotgun (WGS) entry which is preliminary data.</text>
</comment>
<dbReference type="SUPFAM" id="SSF53474">
    <property type="entry name" value="alpha/beta-Hydrolases"/>
    <property type="match status" value="1"/>
</dbReference>
<dbReference type="Gene3D" id="3.40.50.1820">
    <property type="entry name" value="alpha/beta hydrolase"/>
    <property type="match status" value="1"/>
</dbReference>
<comment type="similarity">
    <text evidence="1">Belongs to the type-B carboxylesterase/lipase family.</text>
</comment>
<evidence type="ECO:0000256" key="3">
    <source>
        <dbReference type="ARBA" id="ARBA00022801"/>
    </source>
</evidence>
<evidence type="ECO:0000313" key="6">
    <source>
        <dbReference type="EMBL" id="GBP57021.1"/>
    </source>
</evidence>
<dbReference type="InterPro" id="IPR029058">
    <property type="entry name" value="AB_hydrolase_fold"/>
</dbReference>
<evidence type="ECO:0000313" key="7">
    <source>
        <dbReference type="Proteomes" id="UP000299102"/>
    </source>
</evidence>
<keyword evidence="7" id="KW-1185">Reference proteome</keyword>
<proteinExistence type="inferred from homology"/>
<keyword evidence="2" id="KW-0719">Serine esterase</keyword>
<dbReference type="EMBL" id="BGZK01000707">
    <property type="protein sequence ID" value="GBP57021.1"/>
    <property type="molecule type" value="Genomic_DNA"/>
</dbReference>
<organism evidence="6 7">
    <name type="scientific">Eumeta variegata</name>
    <name type="common">Bagworm moth</name>
    <name type="synonym">Eumeta japonica</name>
    <dbReference type="NCBI Taxonomy" id="151549"/>
    <lineage>
        <taxon>Eukaryota</taxon>
        <taxon>Metazoa</taxon>
        <taxon>Ecdysozoa</taxon>
        <taxon>Arthropoda</taxon>
        <taxon>Hexapoda</taxon>
        <taxon>Insecta</taxon>
        <taxon>Pterygota</taxon>
        <taxon>Neoptera</taxon>
        <taxon>Endopterygota</taxon>
        <taxon>Lepidoptera</taxon>
        <taxon>Glossata</taxon>
        <taxon>Ditrysia</taxon>
        <taxon>Tineoidea</taxon>
        <taxon>Psychidae</taxon>
        <taxon>Oiketicinae</taxon>
        <taxon>Eumeta</taxon>
    </lineage>
</organism>
<evidence type="ECO:0000256" key="4">
    <source>
        <dbReference type="ARBA" id="ARBA00023180"/>
    </source>
</evidence>
<gene>
    <name evidence="6" type="ORF">EVAR_45776_1</name>
</gene>
<evidence type="ECO:0000256" key="2">
    <source>
        <dbReference type="ARBA" id="ARBA00022487"/>
    </source>
</evidence>
<dbReference type="PANTHER" id="PTHR43142">
    <property type="entry name" value="CARBOXYLIC ESTER HYDROLASE"/>
    <property type="match status" value="1"/>
</dbReference>
<dbReference type="AlphaFoldDB" id="A0A4C1X027"/>
<dbReference type="GO" id="GO:0052689">
    <property type="term" value="F:carboxylic ester hydrolase activity"/>
    <property type="evidence" value="ECO:0007669"/>
    <property type="project" value="UniProtKB-KW"/>
</dbReference>
<dbReference type="InterPro" id="IPR002018">
    <property type="entry name" value="CarbesteraseB"/>
</dbReference>
<dbReference type="Proteomes" id="UP000299102">
    <property type="component" value="Unassembled WGS sequence"/>
</dbReference>
<dbReference type="OrthoDB" id="19653at2759"/>
<sequence>MTTPLVTVAQGALKGRIDTTPSGKRYYSFEGIPYARPPVGSLRFRDPQDPKPWSGVRDATKPGNICAQIDLLRMKNFEGSEDCLYLNIHTPYLKTEQKTKLPVIFFLHGGRYLVGYGHYYRPDYFMEKDAILVTVNYRLNILGFLCLDTPEVPGNAGMKDAVLALKWVKDNIECFNGDENNITVSGESSGGGTASAFLTSKMADGLYHKIIVVSGNFVSDLMMAEDHIGAAKKVASMLGNDVEDTTELYEVLQNAPLEDLVRNASLLQLSTRHIKSVFLPVVEKEFKNVIPFFTEDPVISLKNNRFYKVPILTGYCTHEGALFLPVASDGTLMFNEDPNFFIPFFLKYQRDSPGVNNFMAKLRKFYFDNRQLDDSLKENYLHLMDDAFFLRDIFRFLEYLTEYHRDVWLFKYNFNGAMATRTMKNLGLKGASHSDILPYLFYRSNKVKNMRESDVKIINYLTDIWTNFAKSGTPSWSGQNIKWPTFSSKSEVCLDINEELRVMEYPEKERMQFWKSIIVDAEKSKL</sequence>
<name>A0A4C1X027_EUMVA</name>
<keyword evidence="4" id="KW-0325">Glycoprotein</keyword>
<evidence type="ECO:0000256" key="1">
    <source>
        <dbReference type="ARBA" id="ARBA00005964"/>
    </source>
</evidence>
<accession>A0A4C1X027</accession>
<reference evidence="6 7" key="1">
    <citation type="journal article" date="2019" name="Commun. Biol.">
        <title>The bagworm genome reveals a unique fibroin gene that provides high tensile strength.</title>
        <authorList>
            <person name="Kono N."/>
            <person name="Nakamura H."/>
            <person name="Ohtoshi R."/>
            <person name="Tomita M."/>
            <person name="Numata K."/>
            <person name="Arakawa K."/>
        </authorList>
    </citation>
    <scope>NUCLEOTIDE SEQUENCE [LARGE SCALE GENOMIC DNA]</scope>
</reference>
<protein>
    <submittedName>
        <fullName evidence="6">Esterase FE4</fullName>
    </submittedName>
</protein>
<dbReference type="STRING" id="151549.A0A4C1X027"/>
<dbReference type="Pfam" id="PF00135">
    <property type="entry name" value="COesterase"/>
    <property type="match status" value="1"/>
</dbReference>
<feature type="domain" description="Carboxylesterase type B" evidence="5">
    <location>
        <begin position="3"/>
        <end position="514"/>
    </location>
</feature>
<dbReference type="PANTHER" id="PTHR43142:SF1">
    <property type="entry name" value="CARBOXYLIC ESTER HYDROLASE"/>
    <property type="match status" value="1"/>
</dbReference>
<evidence type="ECO:0000259" key="5">
    <source>
        <dbReference type="Pfam" id="PF00135"/>
    </source>
</evidence>
<keyword evidence="3" id="KW-0378">Hydrolase</keyword>